<dbReference type="Pfam" id="PF08309">
    <property type="entry name" value="LVIVD"/>
    <property type="match status" value="5"/>
</dbReference>
<protein>
    <submittedName>
        <fullName evidence="1">Uncharacterized protein</fullName>
    </submittedName>
</protein>
<dbReference type="InterPro" id="IPR013211">
    <property type="entry name" value="LVIVD"/>
</dbReference>
<evidence type="ECO:0000313" key="1">
    <source>
        <dbReference type="EMBL" id="VAW31594.1"/>
    </source>
</evidence>
<dbReference type="EMBL" id="UOEU01000255">
    <property type="protein sequence ID" value="VAW31594.1"/>
    <property type="molecule type" value="Genomic_DNA"/>
</dbReference>
<dbReference type="AlphaFoldDB" id="A0A3B0VIW2"/>
<organism evidence="1">
    <name type="scientific">hydrothermal vent metagenome</name>
    <dbReference type="NCBI Taxonomy" id="652676"/>
    <lineage>
        <taxon>unclassified sequences</taxon>
        <taxon>metagenomes</taxon>
        <taxon>ecological metagenomes</taxon>
    </lineage>
</organism>
<dbReference type="SUPFAM" id="SSF75011">
    <property type="entry name" value="3-carboxy-cis,cis-mucoante lactonizing enzyme"/>
    <property type="match status" value="1"/>
</dbReference>
<name>A0A3B0VIW2_9ZZZZ</name>
<gene>
    <name evidence="1" type="ORF">MNBD_CHLOROFLEXI01-2742</name>
</gene>
<accession>A0A3B0VIW2</accession>
<proteinExistence type="predicted"/>
<reference evidence="1" key="1">
    <citation type="submission" date="2018-06" db="EMBL/GenBank/DDBJ databases">
        <authorList>
            <person name="Zhirakovskaya E."/>
        </authorList>
    </citation>
    <scope>NUCLEOTIDE SEQUENCE</scope>
</reference>
<sequence length="646" mass="70142">METAVVAYNIEKLAAEEPTFVKQIGGIARSVAKRGDYLFVGMGNTLKVLDVQNPQNPQLVGQIDNLSSPIYEMHLVGDYGIAPSEYQLRIFDLQNPLFPTLATTYTIPSKSIYEVEITGTLAIVAEGRNFDDLNGSGGLRILDISDPLNIQPLALYGDGDSISTIGVYSNTVYVEICKSIAVNVCTGGFGQVDISDPASPTELTFVSDLLGTDLEIYGDYLFRNYPNSGQIEIIDLTLANSPTTLSPSRNELYIGDGKLFGFNFFFGSATIYDLADPLNPVLFDTVTNSGYFGPFDAAAEGGEAYLAYGGKGVQIFDTSSAPVSVIGEYDTFGTPVDAEKVGSYVYLLDRTEDLHILDVADPLNPQEIGLFEHKFFGSQLLLNGNMMIVFGRGGFQILDVANPLMSTERGVYTITNYASPSDMILQDNYAYIGIRTFGEDSLEVVNMADIDNLVMETSIGTPCHTAQNLQMVGDYLYIAENRACSPGDSHIAIVDISDPANATITATYTISDSYSLGKIALIGQHLYVAHQGYGVRILDVSDPLSPVDVGLYTIPDSAGYGFQVNAIDDQLYVSAIMNDESAVQQILDVTNPTMPVQVGEYTYLNGTFVGDYIYYPQGLEGLMIYSNPNPPVGADQKIYLPMILRE</sequence>
<dbReference type="SUPFAM" id="SSF101908">
    <property type="entry name" value="Putative isomerase YbhE"/>
    <property type="match status" value="1"/>
</dbReference>